<dbReference type="EMBL" id="MEHJ01000001">
    <property type="protein sequence ID" value="OEJ24269.1"/>
    <property type="molecule type" value="Genomic_DNA"/>
</dbReference>
<evidence type="ECO:0000313" key="1">
    <source>
        <dbReference type="EMBL" id="OEJ24269.1"/>
    </source>
</evidence>
<dbReference type="OrthoDB" id="4334776at2"/>
<reference evidence="1 2" key="1">
    <citation type="submission" date="2016-08" db="EMBL/GenBank/DDBJ databases">
        <title>Complete genome sequence of Streptomyces agglomeratus strain 6-3-2, a novel anti-MRSA actinomycete isolated from Wuli of Tebit, China.</title>
        <authorList>
            <person name="Chen X."/>
        </authorList>
    </citation>
    <scope>NUCLEOTIDE SEQUENCE [LARGE SCALE GENOMIC DNA]</scope>
    <source>
        <strain evidence="1 2">6-3-2</strain>
    </source>
</reference>
<sequence>MANAQLLQRTLEHIKANPEQWDQMRCSACFFGWTVRLNAPNVTMLTKESDCGPDCCPSYPVLVDDAGAFIDVRSEGHTLLELTEVESDTLYSGDNTLADLERIVAELTAKEAVSA</sequence>
<proteinExistence type="predicted"/>
<dbReference type="RefSeq" id="WP_069934996.1">
    <property type="nucleotide sequence ID" value="NZ_MEHJ01000001.1"/>
</dbReference>
<organism evidence="1 2">
    <name type="scientific">Streptomyces agglomeratus</name>
    <dbReference type="NCBI Taxonomy" id="285458"/>
    <lineage>
        <taxon>Bacteria</taxon>
        <taxon>Bacillati</taxon>
        <taxon>Actinomycetota</taxon>
        <taxon>Actinomycetes</taxon>
        <taxon>Kitasatosporales</taxon>
        <taxon>Streptomycetaceae</taxon>
        <taxon>Streptomyces</taxon>
    </lineage>
</organism>
<comment type="caution">
    <text evidence="1">The sequence shown here is derived from an EMBL/GenBank/DDBJ whole genome shotgun (WGS) entry which is preliminary data.</text>
</comment>
<accession>A0A1E5P410</accession>
<dbReference type="AlphaFoldDB" id="A0A1E5P410"/>
<gene>
    <name evidence="1" type="ORF">AS594_07000</name>
</gene>
<keyword evidence="2" id="KW-1185">Reference proteome</keyword>
<dbReference type="Proteomes" id="UP000095759">
    <property type="component" value="Unassembled WGS sequence"/>
</dbReference>
<protein>
    <submittedName>
        <fullName evidence="1">Uncharacterized protein</fullName>
    </submittedName>
</protein>
<evidence type="ECO:0000313" key="2">
    <source>
        <dbReference type="Proteomes" id="UP000095759"/>
    </source>
</evidence>
<name>A0A1E5P410_9ACTN</name>